<evidence type="ECO:0000313" key="3">
    <source>
        <dbReference type="EMBL" id="CAB4153643.1"/>
    </source>
</evidence>
<dbReference type="Pfam" id="PF21722">
    <property type="entry name" value="Gly_rich_2"/>
    <property type="match status" value="1"/>
</dbReference>
<sequence>MTTNSNFRVKNGLEVQDDIKLNTITLQDVDGELIALSGGSTVNSSLFYKFNNNLTDEAGNTGLTLNGETIVADEFSKWGGYSLLVGTTLTNSNFATINETTAGILNIGTGDYTVEGWIYIPSTASSVYNWGFMQLGPYIWGIDRSLGDASPRPAYYDATSYLATTQAIPLDEWIHICWSRLAGQLYIGVNGVVESIASLSSDIQFTGVTQLGADQFPGESIQGYIDSVRITPAALYTSNYTIPTAEFTALVTTVEPTSAYPSPTNIFDQTLNTTDSPSFTEVTAGGINLSFDGDDLVSIDNTIGHNFEITNTGAPVSIKGKHPETLDYGAVDAYHNVVDIHVHEAYVQQATWSFTADGSLTFPDNTVQTTAYTGTAFTSFDQGLNTTDSPSFTEVTAGGINLSGDGSLTFPDNTVQTTAYTGGISPDVIQDDLGGHILIGSSLAYADVVLYGNVTFRDQAGVDYFKFPATGELGQVLTYNGSGYTQWTDPNTGILPVYTRDELPLGTAGGLISISDSYTDSAAAPAGNYAIAYWEPDITTWIYVHNLEFVTPIIDTSYSIDYLVVAGGAGAGPGGGGGAGGMSTGTHFIASSGTSYTITVGAGGSGSSASGGRGVAGSNSSLGFVSTSTGGGGGGANSAEWIGGDGGSGGGGGLQPGSGINGGTGISGQGNDGGAGYGSAPYTGGGGGGAGYVGQAGTDTYGGDGGDGLAWYDGVTYAGGGGGTYYAAEAATDGAGGAGGGGNAVWAGGTAATANTGGGGGAGSANGNHAGAAGGSGVVIIRYSGTPRGTGGTITEVDGYTYHTFTSSDTYIS</sequence>
<dbReference type="Gene3D" id="2.60.120.200">
    <property type="match status" value="1"/>
</dbReference>
<dbReference type="InterPro" id="IPR013320">
    <property type="entry name" value="ConA-like_dom_sf"/>
</dbReference>
<protein>
    <recommendedName>
        <fullName evidence="2">Glycine-rich domain-containing protein</fullName>
    </recommendedName>
</protein>
<accession>A0A6J5N937</accession>
<dbReference type="EMBL" id="LR796596">
    <property type="protein sequence ID" value="CAB4153643.1"/>
    <property type="molecule type" value="Genomic_DNA"/>
</dbReference>
<feature type="region of interest" description="Disordered" evidence="1">
    <location>
        <begin position="644"/>
        <end position="667"/>
    </location>
</feature>
<feature type="domain" description="Glycine-rich" evidence="2">
    <location>
        <begin position="555"/>
        <end position="783"/>
    </location>
</feature>
<organism evidence="3">
    <name type="scientific">uncultured Caudovirales phage</name>
    <dbReference type="NCBI Taxonomy" id="2100421"/>
    <lineage>
        <taxon>Viruses</taxon>
        <taxon>Duplodnaviria</taxon>
        <taxon>Heunggongvirae</taxon>
        <taxon>Uroviricota</taxon>
        <taxon>Caudoviricetes</taxon>
        <taxon>Peduoviridae</taxon>
        <taxon>Maltschvirus</taxon>
        <taxon>Maltschvirus maltsch</taxon>
    </lineage>
</organism>
<dbReference type="SUPFAM" id="SSF49899">
    <property type="entry name" value="Concanavalin A-like lectins/glucanases"/>
    <property type="match status" value="1"/>
</dbReference>
<reference evidence="3" key="1">
    <citation type="submission" date="2020-04" db="EMBL/GenBank/DDBJ databases">
        <authorList>
            <person name="Chiriac C."/>
            <person name="Salcher M."/>
            <person name="Ghai R."/>
            <person name="Kavagutti S V."/>
        </authorList>
    </citation>
    <scope>NUCLEOTIDE SEQUENCE</scope>
</reference>
<evidence type="ECO:0000256" key="1">
    <source>
        <dbReference type="SAM" id="MobiDB-lite"/>
    </source>
</evidence>
<dbReference type="InterPro" id="IPR049304">
    <property type="entry name" value="Gly_rich_dom"/>
</dbReference>
<evidence type="ECO:0000259" key="2">
    <source>
        <dbReference type="Pfam" id="PF21722"/>
    </source>
</evidence>
<gene>
    <name evidence="3" type="ORF">UFOVP635_15</name>
</gene>
<proteinExistence type="predicted"/>
<name>A0A6J5N937_9CAUD</name>